<evidence type="ECO:0000256" key="1">
    <source>
        <dbReference type="SAM" id="MobiDB-lite"/>
    </source>
</evidence>
<protein>
    <recommendedName>
        <fullName evidence="2">DUF7708 domain-containing protein</fullName>
    </recommendedName>
</protein>
<reference evidence="3 4" key="1">
    <citation type="submission" date="2023-01" db="EMBL/GenBank/DDBJ databases">
        <title>Analysis of 21 Apiospora genomes using comparative genomics revels a genus with tremendous synthesis potential of carbohydrate active enzymes and secondary metabolites.</title>
        <authorList>
            <person name="Sorensen T."/>
        </authorList>
    </citation>
    <scope>NUCLEOTIDE SEQUENCE [LARGE SCALE GENOMIC DNA]</scope>
    <source>
        <strain evidence="3 4">CBS 114990</strain>
    </source>
</reference>
<dbReference type="Proteomes" id="UP001433268">
    <property type="component" value="Unassembled WGS sequence"/>
</dbReference>
<sequence>MSQSPSPLESWYGASSGSPNEPKQNDGNPAQSAYKRLLGKLNANGRINFANHQKIEDIQSTVQSCMDQYTGKRASSKARVWLSQLSSKINYYGNILDVLVQHHPEYVSLAWGAFKFLFILVQNHESVMALLAKALSRIADILPRVEFYTVLYPTERIKLAVEELYAQLLEFFDRAMEWCQEGMLLHFWHSFTRPPALHYADILERMDEISRRIDQLAVSGSQAEIRAIHKKMDVVLLKLDSSSDGGISDVVGKVQAQEKALYEWHQLAFQTLNSSSAINTDHVLNDIQFSNIIASISASALGDALESFRHHRTILRFQRRSEMEVVQRLGASPQLNKWASSSDSGLILVRGSFGTRHAMYKLFVGISDQLNEAGIPCIMALKPPPSRAGPRSSAQVSVVGMLKHLTLQVLRTSTTGQTEKSVSLTCTQFQTETTAQGWLGLLEMSISRASRPMYVVIDLDVLDASATTHEDFNWTNAVLRIIDHLRKGQSRAQIKVLLGGFGQGLASQLRGLDGRCPLVSIPTRKAKHAQPVGPRGGRGVRGRNLLALRNR</sequence>
<accession>A0ABR1W057</accession>
<organism evidence="3 4">
    <name type="scientific">Apiospora hydei</name>
    <dbReference type="NCBI Taxonomy" id="1337664"/>
    <lineage>
        <taxon>Eukaryota</taxon>
        <taxon>Fungi</taxon>
        <taxon>Dikarya</taxon>
        <taxon>Ascomycota</taxon>
        <taxon>Pezizomycotina</taxon>
        <taxon>Sordariomycetes</taxon>
        <taxon>Xylariomycetidae</taxon>
        <taxon>Amphisphaeriales</taxon>
        <taxon>Apiosporaceae</taxon>
        <taxon>Apiospora</taxon>
    </lineage>
</organism>
<evidence type="ECO:0000259" key="2">
    <source>
        <dbReference type="Pfam" id="PF24809"/>
    </source>
</evidence>
<comment type="caution">
    <text evidence="3">The sequence shown here is derived from an EMBL/GenBank/DDBJ whole genome shotgun (WGS) entry which is preliminary data.</text>
</comment>
<keyword evidence="4" id="KW-1185">Reference proteome</keyword>
<dbReference type="Pfam" id="PF24809">
    <property type="entry name" value="DUF7708"/>
    <property type="match status" value="1"/>
</dbReference>
<name>A0ABR1W057_9PEZI</name>
<dbReference type="GeneID" id="92047838"/>
<proteinExistence type="predicted"/>
<evidence type="ECO:0000313" key="3">
    <source>
        <dbReference type="EMBL" id="KAK8075800.1"/>
    </source>
</evidence>
<gene>
    <name evidence="3" type="ORF">PG997_010463</name>
</gene>
<feature type="domain" description="DUF7708" evidence="2">
    <location>
        <begin position="81"/>
        <end position="225"/>
    </location>
</feature>
<dbReference type="RefSeq" id="XP_066666740.1">
    <property type="nucleotide sequence ID" value="XM_066814778.1"/>
</dbReference>
<evidence type="ECO:0000313" key="4">
    <source>
        <dbReference type="Proteomes" id="UP001433268"/>
    </source>
</evidence>
<feature type="region of interest" description="Disordered" evidence="1">
    <location>
        <begin position="1"/>
        <end position="31"/>
    </location>
</feature>
<dbReference type="InterPro" id="IPR056125">
    <property type="entry name" value="DUF7708"/>
</dbReference>
<dbReference type="EMBL" id="JAQQWN010000007">
    <property type="protein sequence ID" value="KAK8075800.1"/>
    <property type="molecule type" value="Genomic_DNA"/>
</dbReference>